<protein>
    <submittedName>
        <fullName evidence="3">Uncharacterized protein</fullName>
    </submittedName>
</protein>
<keyword evidence="4" id="KW-1185">Reference proteome</keyword>
<dbReference type="Proteomes" id="UP001152300">
    <property type="component" value="Unassembled WGS sequence"/>
</dbReference>
<keyword evidence="2" id="KW-0732">Signal</keyword>
<reference evidence="3" key="1">
    <citation type="submission" date="2022-11" db="EMBL/GenBank/DDBJ databases">
        <title>Genome Resource of Sclerotinia nivalis Strain SnTB1, a Plant Pathogen Isolated from American Ginseng.</title>
        <authorList>
            <person name="Fan S."/>
        </authorList>
    </citation>
    <scope>NUCLEOTIDE SEQUENCE</scope>
    <source>
        <strain evidence="3">SnTB1</strain>
    </source>
</reference>
<dbReference type="EMBL" id="JAPEIS010000008">
    <property type="protein sequence ID" value="KAJ8063914.1"/>
    <property type="molecule type" value="Genomic_DNA"/>
</dbReference>
<organism evidence="3 4">
    <name type="scientific">Sclerotinia nivalis</name>
    <dbReference type="NCBI Taxonomy" id="352851"/>
    <lineage>
        <taxon>Eukaryota</taxon>
        <taxon>Fungi</taxon>
        <taxon>Dikarya</taxon>
        <taxon>Ascomycota</taxon>
        <taxon>Pezizomycotina</taxon>
        <taxon>Leotiomycetes</taxon>
        <taxon>Helotiales</taxon>
        <taxon>Sclerotiniaceae</taxon>
        <taxon>Sclerotinia</taxon>
    </lineage>
</organism>
<evidence type="ECO:0000256" key="2">
    <source>
        <dbReference type="SAM" id="SignalP"/>
    </source>
</evidence>
<feature type="compositionally biased region" description="Polar residues" evidence="1">
    <location>
        <begin position="80"/>
        <end position="102"/>
    </location>
</feature>
<feature type="signal peptide" evidence="2">
    <location>
        <begin position="1"/>
        <end position="16"/>
    </location>
</feature>
<gene>
    <name evidence="3" type="ORF">OCU04_007764</name>
</gene>
<dbReference type="AlphaFoldDB" id="A0A9X0AJF3"/>
<evidence type="ECO:0000313" key="4">
    <source>
        <dbReference type="Proteomes" id="UP001152300"/>
    </source>
</evidence>
<comment type="caution">
    <text evidence="3">The sequence shown here is derived from an EMBL/GenBank/DDBJ whole genome shotgun (WGS) entry which is preliminary data.</text>
</comment>
<sequence>MLLFVFVFIFVRKILYPPNNQTIYLSPLSTKLSLCIYFPRYRHNNIKIPDTRYQIPKTNFKYQISYQILIPKLANQYQKPFSNPSNPIQSNPVQSNPSNASALPTHGRKFHLPPT</sequence>
<name>A0A9X0AJF3_9HELO</name>
<proteinExistence type="predicted"/>
<accession>A0A9X0AJF3</accession>
<feature type="chain" id="PRO_5040954561" evidence="2">
    <location>
        <begin position="17"/>
        <end position="115"/>
    </location>
</feature>
<feature type="region of interest" description="Disordered" evidence="1">
    <location>
        <begin position="80"/>
        <end position="115"/>
    </location>
</feature>
<feature type="compositionally biased region" description="Basic residues" evidence="1">
    <location>
        <begin position="106"/>
        <end position="115"/>
    </location>
</feature>
<evidence type="ECO:0000313" key="3">
    <source>
        <dbReference type="EMBL" id="KAJ8063914.1"/>
    </source>
</evidence>
<evidence type="ECO:0000256" key="1">
    <source>
        <dbReference type="SAM" id="MobiDB-lite"/>
    </source>
</evidence>